<dbReference type="PANTHER" id="PTHR16155">
    <property type="entry name" value="DED DOMAIN-CONTAINING PROTEIN"/>
    <property type="match status" value="1"/>
</dbReference>
<reference evidence="1" key="1">
    <citation type="journal article" date="2021" name="Cell">
        <title>Tracing the genetic footprints of vertebrate landing in non-teleost ray-finned fishes.</title>
        <authorList>
            <person name="Bi X."/>
            <person name="Wang K."/>
            <person name="Yang L."/>
            <person name="Pan H."/>
            <person name="Jiang H."/>
            <person name="Wei Q."/>
            <person name="Fang M."/>
            <person name="Yu H."/>
            <person name="Zhu C."/>
            <person name="Cai Y."/>
            <person name="He Y."/>
            <person name="Gan X."/>
            <person name="Zeng H."/>
            <person name="Yu D."/>
            <person name="Zhu Y."/>
            <person name="Jiang H."/>
            <person name="Qiu Q."/>
            <person name="Yang H."/>
            <person name="Zhang Y.E."/>
            <person name="Wang W."/>
            <person name="Zhu M."/>
            <person name="He S."/>
            <person name="Zhang G."/>
        </authorList>
    </citation>
    <scope>NUCLEOTIDE SEQUENCE</scope>
    <source>
        <strain evidence="1">Pddl_001</strain>
    </source>
</reference>
<feature type="non-terminal residue" evidence="1">
    <location>
        <position position="880"/>
    </location>
</feature>
<organism evidence="1 2">
    <name type="scientific">Polyodon spathula</name>
    <name type="common">North American paddlefish</name>
    <name type="synonym">Squalus spathula</name>
    <dbReference type="NCBI Taxonomy" id="7913"/>
    <lineage>
        <taxon>Eukaryota</taxon>
        <taxon>Metazoa</taxon>
        <taxon>Chordata</taxon>
        <taxon>Craniata</taxon>
        <taxon>Vertebrata</taxon>
        <taxon>Euteleostomi</taxon>
        <taxon>Actinopterygii</taxon>
        <taxon>Chondrostei</taxon>
        <taxon>Acipenseriformes</taxon>
        <taxon>Polyodontidae</taxon>
        <taxon>Polyodon</taxon>
    </lineage>
</organism>
<proteinExistence type="predicted"/>
<name>A0ABS2XYH8_POLSP</name>
<dbReference type="SUPFAM" id="SSF81901">
    <property type="entry name" value="HCP-like"/>
    <property type="match status" value="1"/>
</dbReference>
<dbReference type="EMBL" id="JAAWVQ010085751">
    <property type="protein sequence ID" value="MBN3279116.1"/>
    <property type="molecule type" value="Genomic_DNA"/>
</dbReference>
<evidence type="ECO:0000313" key="2">
    <source>
        <dbReference type="Proteomes" id="UP001166093"/>
    </source>
</evidence>
<dbReference type="PANTHER" id="PTHR16155:SF18">
    <property type="entry name" value="STERILE ALPHA MOTIF DOMAIN-CONTAINING PROTEIN 9-LIKE"/>
    <property type="match status" value="1"/>
</dbReference>
<dbReference type="Proteomes" id="UP001166093">
    <property type="component" value="Unassembled WGS sequence"/>
</dbReference>
<feature type="non-terminal residue" evidence="1">
    <location>
        <position position="1"/>
    </location>
</feature>
<gene>
    <name evidence="1" type="primary">Samd9l_2</name>
    <name evidence="1" type="ORF">GTO93_0008063</name>
</gene>
<keyword evidence="2" id="KW-1185">Reference proteome</keyword>
<comment type="caution">
    <text evidence="1">The sequence shown here is derived from an EMBL/GenBank/DDBJ whole genome shotgun (WGS) entry which is preliminary data.</text>
</comment>
<protein>
    <submittedName>
        <fullName evidence="1">SAM9L protein</fullName>
    </submittedName>
</protein>
<sequence length="880" mass="101751">MMEGDSRPCLDILCENECVNAEKDTKACKSEEEYFYRGGKVSWVNFHLSEMPGSQPFIKRDKYEDLKNLTEKQSNLSRCLGCVNLFHYPGCGGTTLAKHILWDLRKTFKCAVLSNNLAKAVTIAGQVTDLYMKGERKQTVLLLVDDLEEYENIYELRKCILDEIEQKNMNPKSPVVIILSCIRSENPPESMNTESVCITNKLSEKEQSLFEKKLQAIQESHANHETFYGFLIMKNNFQESYVKDAVHKTFKDLQVSSKKAKLISFLALLNSYVSNSSLLGSVCESFLRSKDPLHGNKPLEEQMNPYSGLLICFTNSEKTKRVRLAHKMIATQCCEELKTKQRSRSKITKDLLSSLFVKEMDADNLLMRDIQEMLIRRQISTKFSQLIEYIQGVERNNYQCIEILTTAAELFEKNAVIPQALARFYYIIEKNFPKAIEWAERAKKRAGYNSFVADTLGQIYKNQMRSKCKPDLSPDELDEFLQVAEKAIGAFQEEQDLANKESPADLENQWTRKRPMIYNTSGLFGELEVAGCVFDTLSMLYPLKEEMKKFLKNDLQIDSICIKDCNKRFIRVLKRRPFLSTLKGRVKKVFVFYETYLTYSKPNQMKDEKDYITKKVSDCFLKYTSSECSGHVKTKAEDERKYLETQRAASFPGLLHCLCERRDPDTMENIYQSWQCIYNSSTKTKEDELNFILANFVLNCINPESENITDPTVLEVILKDVLKDEEEDNPKPSAEMYFLALLLLWPQEGTESYVKKIWKGFGNHYENYLRSRLIVPHFFLGQSSGLNRIVHKSKIDTCFAHFSVPINQLWQSGEVWKNDNVKSLLHRVDGRTEGHKVFAQCGNVKIRVQPANREDIRRDNKVSFFLGFTIKGPVAYDIQY</sequence>
<evidence type="ECO:0000313" key="1">
    <source>
        <dbReference type="EMBL" id="MBN3279116.1"/>
    </source>
</evidence>
<accession>A0ABS2XYH8</accession>